<dbReference type="EMBL" id="JABANO010028643">
    <property type="protein sequence ID" value="KAF4714832.1"/>
    <property type="molecule type" value="Genomic_DNA"/>
</dbReference>
<comment type="caution">
    <text evidence="2">The sequence shown here is derived from an EMBL/GenBank/DDBJ whole genome shotgun (WGS) entry which is preliminary data.</text>
</comment>
<dbReference type="GO" id="GO:0030286">
    <property type="term" value="C:dynein complex"/>
    <property type="evidence" value="ECO:0007669"/>
    <property type="project" value="InterPro"/>
</dbReference>
<dbReference type="InterPro" id="IPR027417">
    <property type="entry name" value="P-loop_NTPase"/>
</dbReference>
<evidence type="ECO:0000259" key="1">
    <source>
        <dbReference type="Pfam" id="PF12774"/>
    </source>
</evidence>
<dbReference type="GO" id="GO:0045505">
    <property type="term" value="F:dynein intermediate chain binding"/>
    <property type="evidence" value="ECO:0007669"/>
    <property type="project" value="InterPro"/>
</dbReference>
<dbReference type="Proteomes" id="UP000553632">
    <property type="component" value="Unassembled WGS sequence"/>
</dbReference>
<dbReference type="InterPro" id="IPR026983">
    <property type="entry name" value="DHC"/>
</dbReference>
<accession>A0A7J6R333</accession>
<dbReference type="GO" id="GO:0005524">
    <property type="term" value="F:ATP binding"/>
    <property type="evidence" value="ECO:0007669"/>
    <property type="project" value="InterPro"/>
</dbReference>
<reference evidence="2 3" key="1">
    <citation type="submission" date="2020-04" db="EMBL/GenBank/DDBJ databases">
        <title>Perkinsus olseni comparative genomics.</title>
        <authorList>
            <person name="Bogema D.R."/>
        </authorList>
    </citation>
    <scope>NUCLEOTIDE SEQUENCE [LARGE SCALE GENOMIC DNA]</scope>
    <source>
        <strain evidence="2 3">ATCC PRA-207</strain>
    </source>
</reference>
<dbReference type="InterPro" id="IPR043157">
    <property type="entry name" value="Dynein_AAA1S"/>
</dbReference>
<dbReference type="FunFam" id="3.40.50.300:FF:001275">
    <property type="entry name" value="Dynein heavy chain, putative"/>
    <property type="match status" value="1"/>
</dbReference>
<dbReference type="PANTHER" id="PTHR45703">
    <property type="entry name" value="DYNEIN HEAVY CHAIN"/>
    <property type="match status" value="1"/>
</dbReference>
<sequence length="262" mass="30087">MRSLRDTNVAKIDGDDLKIFMGLLGDLFPGIDVPRARDYKFEDIIVQAMEECGLTPDPDGYLLLKITQLVELMVIRHCIFLMGPPGSFKSTVWRILAKAKDKVGDKTTWIDLNPKSISTNELYGYVNMATREWKDGILSKTMRYLGQIQDTHPKWIILDGDLDANWIESMNSVMDDNRLLTLPSNERIPLKAHMKMIFEIRDLAYATPATVTRAGVVFMVDYAGVQWRSYKSSWIKKLQVADSVKEQMEKLFDKYCPDTLMY</sequence>
<dbReference type="Pfam" id="PF12774">
    <property type="entry name" value="AAA_6"/>
    <property type="match status" value="1"/>
</dbReference>
<dbReference type="GO" id="GO:0051959">
    <property type="term" value="F:dynein light intermediate chain binding"/>
    <property type="evidence" value="ECO:0007669"/>
    <property type="project" value="InterPro"/>
</dbReference>
<dbReference type="PANTHER" id="PTHR45703:SF8">
    <property type="entry name" value="DYNEINS HEAVY CHAIN"/>
    <property type="match status" value="1"/>
</dbReference>
<dbReference type="InterPro" id="IPR035699">
    <property type="entry name" value="AAA_6"/>
</dbReference>
<keyword evidence="3" id="KW-1185">Reference proteome</keyword>
<dbReference type="Gene3D" id="1.10.8.710">
    <property type="match status" value="1"/>
</dbReference>
<protein>
    <recommendedName>
        <fullName evidence="1">Dynein heavy chain hydrolytic ATP-binding dynein motor region domain-containing protein</fullName>
    </recommendedName>
</protein>
<feature type="non-terminal residue" evidence="2">
    <location>
        <position position="262"/>
    </location>
</feature>
<feature type="domain" description="Dynein heavy chain hydrolytic ATP-binding dynein motor region" evidence="1">
    <location>
        <begin position="1"/>
        <end position="90"/>
    </location>
</feature>
<dbReference type="GO" id="GO:0007018">
    <property type="term" value="P:microtubule-based movement"/>
    <property type="evidence" value="ECO:0007669"/>
    <property type="project" value="InterPro"/>
</dbReference>
<name>A0A7J6R333_PEROL</name>
<evidence type="ECO:0000313" key="3">
    <source>
        <dbReference type="Proteomes" id="UP000553632"/>
    </source>
</evidence>
<proteinExistence type="predicted"/>
<evidence type="ECO:0000313" key="2">
    <source>
        <dbReference type="EMBL" id="KAF4714832.1"/>
    </source>
</evidence>
<dbReference type="SUPFAM" id="SSF52540">
    <property type="entry name" value="P-loop containing nucleoside triphosphate hydrolases"/>
    <property type="match status" value="1"/>
</dbReference>
<organism evidence="2 3">
    <name type="scientific">Perkinsus olseni</name>
    <name type="common">Perkinsus atlanticus</name>
    <dbReference type="NCBI Taxonomy" id="32597"/>
    <lineage>
        <taxon>Eukaryota</taxon>
        <taxon>Sar</taxon>
        <taxon>Alveolata</taxon>
        <taxon>Perkinsozoa</taxon>
        <taxon>Perkinsea</taxon>
        <taxon>Perkinsida</taxon>
        <taxon>Perkinsidae</taxon>
        <taxon>Perkinsus</taxon>
    </lineage>
</organism>
<gene>
    <name evidence="2" type="ORF">FOZ63_022717</name>
</gene>
<dbReference type="Gene3D" id="3.40.50.300">
    <property type="entry name" value="P-loop containing nucleotide triphosphate hydrolases"/>
    <property type="match status" value="1"/>
</dbReference>
<dbReference type="AlphaFoldDB" id="A0A7J6R333"/>
<dbReference type="OMA" id="FDAYSEG"/>